<comment type="caution">
    <text evidence="1">The sequence shown here is derived from an EMBL/GenBank/DDBJ whole genome shotgun (WGS) entry which is preliminary data.</text>
</comment>
<dbReference type="Proteomes" id="UP000683360">
    <property type="component" value="Unassembled WGS sequence"/>
</dbReference>
<sequence length="180" mass="20951">MKIKHKEENWLCIAEELQSHGYKFTLEQVKGIQKTLITALKRTRNRNNRSGSDKKACAFQQELKEMLGGNPSIEQTTTSDAIPDLEVPSIVEGIPPKFSSIVTNMSGDLEKWMSTGRFMQEHLDWWKEYLETFTEEKNDLMCVFQPISKSLKFQRSRHQLLNPMSQMSLTNILKNDRRNQ</sequence>
<organism evidence="1 2">
    <name type="scientific">Mytilus edulis</name>
    <name type="common">Blue mussel</name>
    <dbReference type="NCBI Taxonomy" id="6550"/>
    <lineage>
        <taxon>Eukaryota</taxon>
        <taxon>Metazoa</taxon>
        <taxon>Spiralia</taxon>
        <taxon>Lophotrochozoa</taxon>
        <taxon>Mollusca</taxon>
        <taxon>Bivalvia</taxon>
        <taxon>Autobranchia</taxon>
        <taxon>Pteriomorphia</taxon>
        <taxon>Mytilida</taxon>
        <taxon>Mytiloidea</taxon>
        <taxon>Mytilidae</taxon>
        <taxon>Mytilinae</taxon>
        <taxon>Mytilus</taxon>
    </lineage>
</organism>
<name>A0A8S3Q5C0_MYTED</name>
<dbReference type="EMBL" id="CAJPWZ010000368">
    <property type="protein sequence ID" value="CAG2191637.1"/>
    <property type="molecule type" value="Genomic_DNA"/>
</dbReference>
<reference evidence="1" key="1">
    <citation type="submission" date="2021-03" db="EMBL/GenBank/DDBJ databases">
        <authorList>
            <person name="Bekaert M."/>
        </authorList>
    </citation>
    <scope>NUCLEOTIDE SEQUENCE</scope>
</reference>
<accession>A0A8S3Q5C0</accession>
<protein>
    <submittedName>
        <fullName evidence="1">Uncharacterized protein</fullName>
    </submittedName>
</protein>
<dbReference type="OrthoDB" id="6141144at2759"/>
<proteinExistence type="predicted"/>
<evidence type="ECO:0000313" key="2">
    <source>
        <dbReference type="Proteomes" id="UP000683360"/>
    </source>
</evidence>
<keyword evidence="2" id="KW-1185">Reference proteome</keyword>
<dbReference type="AlphaFoldDB" id="A0A8S3Q5C0"/>
<evidence type="ECO:0000313" key="1">
    <source>
        <dbReference type="EMBL" id="CAG2191637.1"/>
    </source>
</evidence>
<gene>
    <name evidence="1" type="ORF">MEDL_6838</name>
</gene>